<dbReference type="RefSeq" id="WP_305471573.1">
    <property type="nucleotide sequence ID" value="NZ_JAUYVT010000004.1"/>
</dbReference>
<comment type="caution">
    <text evidence="1">The sequence shown here is derived from an EMBL/GenBank/DDBJ whole genome shotgun (WGS) entry which is preliminary data.</text>
</comment>
<evidence type="ECO:0000313" key="2">
    <source>
        <dbReference type="Proteomes" id="UP001177212"/>
    </source>
</evidence>
<evidence type="ECO:0000313" key="1">
    <source>
        <dbReference type="EMBL" id="MDP2564292.1"/>
    </source>
</evidence>
<sequence length="99" mass="10954">MQKNNWTDSVNKINEAIDNISNSDDLDLLIRETEAAVPEFEVINSKLEAAVKLGAKVFGAKSSLKTIQHSIRPILNSESITEELPEDVVMALQVIANYN</sequence>
<protein>
    <submittedName>
        <fullName evidence="1">Uncharacterized protein</fullName>
    </submittedName>
</protein>
<proteinExistence type="predicted"/>
<accession>A0ABT9FBZ2</accession>
<dbReference type="Proteomes" id="UP001177212">
    <property type="component" value="Unassembled WGS sequence"/>
</dbReference>
<name>A0ABT9FBZ2_9GAMM</name>
<dbReference type="EMBL" id="JAUYVT010000004">
    <property type="protein sequence ID" value="MDP2564292.1"/>
    <property type="molecule type" value="Genomic_DNA"/>
</dbReference>
<keyword evidence="2" id="KW-1185">Reference proteome</keyword>
<reference evidence="1" key="1">
    <citation type="submission" date="2023-07" db="EMBL/GenBank/DDBJ databases">
        <title>Genome content predicts the carbon catabolic preferences of heterotrophic bacteria.</title>
        <authorList>
            <person name="Gralka M."/>
        </authorList>
    </citation>
    <scope>NUCLEOTIDE SEQUENCE</scope>
    <source>
        <strain evidence="1">4G09</strain>
    </source>
</reference>
<gene>
    <name evidence="1" type="ORF">Q8W34_06580</name>
</gene>
<organism evidence="1 2">
    <name type="scientific">Pseudoalteromonas marina</name>
    <dbReference type="NCBI Taxonomy" id="267375"/>
    <lineage>
        <taxon>Bacteria</taxon>
        <taxon>Pseudomonadati</taxon>
        <taxon>Pseudomonadota</taxon>
        <taxon>Gammaproteobacteria</taxon>
        <taxon>Alteromonadales</taxon>
        <taxon>Pseudoalteromonadaceae</taxon>
        <taxon>Pseudoalteromonas</taxon>
    </lineage>
</organism>